<dbReference type="PANTHER" id="PTHR47331">
    <property type="entry name" value="PHD-TYPE DOMAIN-CONTAINING PROTEIN"/>
    <property type="match status" value="1"/>
</dbReference>
<evidence type="ECO:0000313" key="1">
    <source>
        <dbReference type="EMBL" id="KFM75007.1"/>
    </source>
</evidence>
<organism evidence="1 2">
    <name type="scientific">Stegodyphus mimosarum</name>
    <name type="common">African social velvet spider</name>
    <dbReference type="NCBI Taxonomy" id="407821"/>
    <lineage>
        <taxon>Eukaryota</taxon>
        <taxon>Metazoa</taxon>
        <taxon>Ecdysozoa</taxon>
        <taxon>Arthropoda</taxon>
        <taxon>Chelicerata</taxon>
        <taxon>Arachnida</taxon>
        <taxon>Araneae</taxon>
        <taxon>Araneomorphae</taxon>
        <taxon>Entelegynae</taxon>
        <taxon>Eresoidea</taxon>
        <taxon>Eresidae</taxon>
        <taxon>Stegodyphus</taxon>
    </lineage>
</organism>
<sequence length="216" mass="24789">MMYECGLRIAGVAKRSVGILIGVDYYWKIVRGQKIQLGKEIYAISTLFGWVPVGLQDQESEVVSQNTAIMNCVTESLRSLWSLDLMGITEHSSMTNVEREMIESFEKEIRLEGNRYHVGLLWKSEAGLLENNFGVALKRFECLKTRLLRNPEIYQQYKSVIEEQMKQGIVEKCSQEITESSYFMPHREIIKPKETTSCRIVYDASSSRTKGVKSLN</sequence>
<dbReference type="PANTHER" id="PTHR47331:SF5">
    <property type="entry name" value="RIBONUCLEASE H"/>
    <property type="match status" value="1"/>
</dbReference>
<dbReference type="OrthoDB" id="8061640at2759"/>
<dbReference type="STRING" id="407821.A0A087UCB8"/>
<protein>
    <submittedName>
        <fullName evidence="1">Uncharacterized protein</fullName>
    </submittedName>
</protein>
<name>A0A087UCB8_STEMI</name>
<keyword evidence="2" id="KW-1185">Reference proteome</keyword>
<accession>A0A087UCB8</accession>
<dbReference type="OMA" id="NTAIMNC"/>
<evidence type="ECO:0000313" key="2">
    <source>
        <dbReference type="Proteomes" id="UP000054359"/>
    </source>
</evidence>
<feature type="non-terminal residue" evidence="1">
    <location>
        <position position="216"/>
    </location>
</feature>
<dbReference type="AlphaFoldDB" id="A0A087UCB8"/>
<dbReference type="Proteomes" id="UP000054359">
    <property type="component" value="Unassembled WGS sequence"/>
</dbReference>
<reference evidence="1 2" key="1">
    <citation type="submission" date="2013-11" db="EMBL/GenBank/DDBJ databases">
        <title>Genome sequencing of Stegodyphus mimosarum.</title>
        <authorList>
            <person name="Bechsgaard J."/>
        </authorList>
    </citation>
    <scope>NUCLEOTIDE SEQUENCE [LARGE SCALE GENOMIC DNA]</scope>
</reference>
<dbReference type="EMBL" id="KK119181">
    <property type="protein sequence ID" value="KFM75007.1"/>
    <property type="molecule type" value="Genomic_DNA"/>
</dbReference>
<proteinExistence type="predicted"/>
<gene>
    <name evidence="1" type="ORF">X975_05378</name>
</gene>